<dbReference type="Gene3D" id="3.40.190.10">
    <property type="entry name" value="Periplasmic binding protein-like II"/>
    <property type="match status" value="2"/>
</dbReference>
<evidence type="ECO:0000313" key="3">
    <source>
        <dbReference type="EMBL" id="WAA10884.1"/>
    </source>
</evidence>
<accession>A0A9E8LY30</accession>
<dbReference type="PANTHER" id="PTHR42941">
    <property type="entry name" value="SLL1037 PROTEIN"/>
    <property type="match status" value="1"/>
</dbReference>
<dbReference type="PROSITE" id="PS51257">
    <property type="entry name" value="PROKAR_LIPOPROTEIN"/>
    <property type="match status" value="1"/>
</dbReference>
<evidence type="ECO:0000313" key="4">
    <source>
        <dbReference type="Proteomes" id="UP001164718"/>
    </source>
</evidence>
<keyword evidence="4" id="KW-1185">Reference proteome</keyword>
<dbReference type="AlphaFoldDB" id="A0A9E8LY30"/>
<dbReference type="Pfam" id="PF16868">
    <property type="entry name" value="NMT1_3"/>
    <property type="match status" value="1"/>
</dbReference>
<dbReference type="PANTHER" id="PTHR42941:SF1">
    <property type="entry name" value="SLL1037 PROTEIN"/>
    <property type="match status" value="1"/>
</dbReference>
<dbReference type="KEGG" id="faf:OE104_06105"/>
<dbReference type="NCBIfam" id="TIGR02122">
    <property type="entry name" value="TRAP_TAXI"/>
    <property type="match status" value="1"/>
</dbReference>
<dbReference type="SUPFAM" id="SSF53850">
    <property type="entry name" value="Periplasmic binding protein-like II"/>
    <property type="match status" value="1"/>
</dbReference>
<keyword evidence="2" id="KW-0732">Signal</keyword>
<gene>
    <name evidence="3" type="ORF">OE104_06105</name>
</gene>
<dbReference type="RefSeq" id="WP_275418693.1">
    <property type="nucleotide sequence ID" value="NZ_CP106878.1"/>
</dbReference>
<dbReference type="InterPro" id="IPR011852">
    <property type="entry name" value="TRAP_TAXI"/>
</dbReference>
<proteinExistence type="predicted"/>
<name>A0A9E8LY30_9BACI</name>
<organism evidence="3 4">
    <name type="scientific">Fervidibacillus albus</name>
    <dbReference type="NCBI Taxonomy" id="2980026"/>
    <lineage>
        <taxon>Bacteria</taxon>
        <taxon>Bacillati</taxon>
        <taxon>Bacillota</taxon>
        <taxon>Bacilli</taxon>
        <taxon>Bacillales</taxon>
        <taxon>Bacillaceae</taxon>
        <taxon>Fervidibacillus</taxon>
    </lineage>
</organism>
<feature type="chain" id="PRO_5038761483" evidence="2">
    <location>
        <begin position="23"/>
        <end position="326"/>
    </location>
</feature>
<evidence type="ECO:0000256" key="2">
    <source>
        <dbReference type="SAM" id="SignalP"/>
    </source>
</evidence>
<dbReference type="EMBL" id="CP106878">
    <property type="protein sequence ID" value="WAA10884.1"/>
    <property type="molecule type" value="Genomic_DNA"/>
</dbReference>
<dbReference type="Proteomes" id="UP001164718">
    <property type="component" value="Chromosome"/>
</dbReference>
<evidence type="ECO:0000256" key="1">
    <source>
        <dbReference type="SAM" id="MobiDB-lite"/>
    </source>
</evidence>
<feature type="region of interest" description="Disordered" evidence="1">
    <location>
        <begin position="288"/>
        <end position="308"/>
    </location>
</feature>
<feature type="signal peptide" evidence="2">
    <location>
        <begin position="1"/>
        <end position="22"/>
    </location>
</feature>
<protein>
    <submittedName>
        <fullName evidence="3">TAXI family TRAP transporter solute-binding subunit</fullName>
    </submittedName>
</protein>
<reference evidence="3" key="1">
    <citation type="submission" date="2022-09" db="EMBL/GenBank/DDBJ databases">
        <title>Complete Genomes of Fervidibacillus albus and Fervidibacillus halotolerans isolated from tidal flat sediments.</title>
        <authorList>
            <person name="Kwon K.K."/>
            <person name="Yang S.-H."/>
            <person name="Park M.J."/>
            <person name="Oh H.-M."/>
        </authorList>
    </citation>
    <scope>NUCLEOTIDE SEQUENCE</scope>
    <source>
        <strain evidence="3">MEBiC13591</strain>
    </source>
</reference>
<dbReference type="CDD" id="cd13520">
    <property type="entry name" value="PBP2_TAXI_TRAP"/>
    <property type="match status" value="1"/>
</dbReference>
<sequence>MKKKKWSVLAIIALGVILLLSACSDSDSSGGDGGEKDLVMGTGSQGGTYFGLGSEMANVWNNNIENINVTATESGASIENLGKIASGDFDLGMTVNLPAYNALEGVGEFEGKKVENFAFIGHIYPEVLQVITRESTGVNSIEDLKGKRIAIGPPGSGTQTAAKIVLAAYGIEDGDYEQYQEGFGDAKAKLQDGTIDASFGLLGLPSSSIDELNVAVGDVKILNIEGDALSYVEENGGYSPFTIPSDSYEWLDSDVQTVSAFAILVANTDTVDDDTAYQLAKVMIENADENTHPQSKHTTKENALNGLGDLPLHPGAEKYYEEIGLR</sequence>